<feature type="transmembrane region" description="Helical" evidence="1">
    <location>
        <begin position="170"/>
        <end position="190"/>
    </location>
</feature>
<sequence length="310" mass="34511">MLPTDIWYSLFWSIGFYSFSCLAHDRTPLWPTRRLKFQLWRRASWCSLLALTAFFLTGTCLRPWAADGVTFLQVHLLASYVLISGFYIPGGIFSYLVGTRHFTGGGPKRADNDKDDKDAEKCSTTGSWIEEDVGRLPPQASNVEKPLFCNLQPGPFRPFLCSYDYPNCPIFLIFTSAALAAWTIPLEIFLGRVWTKVDSLEAYAETWFSGGFPIIIIIALSLAGIRYIAEMLCAQGGDRIGCVCDGFMRAFSFFVFFHFMLTAAATQGLIAYVTGSIYGGIPVLHVSDGPTGYVIFAATVISYLLPLFTF</sequence>
<gene>
    <name evidence="2" type="ORF">QBC37DRAFT_396664</name>
</gene>
<evidence type="ECO:0000313" key="3">
    <source>
        <dbReference type="Proteomes" id="UP001301769"/>
    </source>
</evidence>
<organism evidence="2 3">
    <name type="scientific">Rhypophila decipiens</name>
    <dbReference type="NCBI Taxonomy" id="261697"/>
    <lineage>
        <taxon>Eukaryota</taxon>
        <taxon>Fungi</taxon>
        <taxon>Dikarya</taxon>
        <taxon>Ascomycota</taxon>
        <taxon>Pezizomycotina</taxon>
        <taxon>Sordariomycetes</taxon>
        <taxon>Sordariomycetidae</taxon>
        <taxon>Sordariales</taxon>
        <taxon>Naviculisporaceae</taxon>
        <taxon>Rhypophila</taxon>
    </lineage>
</organism>
<reference evidence="2" key="2">
    <citation type="submission" date="2023-05" db="EMBL/GenBank/DDBJ databases">
        <authorList>
            <consortium name="Lawrence Berkeley National Laboratory"/>
            <person name="Steindorff A."/>
            <person name="Hensen N."/>
            <person name="Bonometti L."/>
            <person name="Westerberg I."/>
            <person name="Brannstrom I.O."/>
            <person name="Guillou S."/>
            <person name="Cros-Aarteil S."/>
            <person name="Calhoun S."/>
            <person name="Haridas S."/>
            <person name="Kuo A."/>
            <person name="Mondo S."/>
            <person name="Pangilinan J."/>
            <person name="Riley R."/>
            <person name="Labutti K."/>
            <person name="Andreopoulos B."/>
            <person name="Lipzen A."/>
            <person name="Chen C."/>
            <person name="Yanf M."/>
            <person name="Daum C."/>
            <person name="Ng V."/>
            <person name="Clum A."/>
            <person name="Ohm R."/>
            <person name="Martin F."/>
            <person name="Silar P."/>
            <person name="Natvig D."/>
            <person name="Lalanne C."/>
            <person name="Gautier V."/>
            <person name="Ament-Velasquez S.L."/>
            <person name="Kruys A."/>
            <person name="Hutchinson M.I."/>
            <person name="Powell A.J."/>
            <person name="Barry K."/>
            <person name="Miller A.N."/>
            <person name="Grigoriev I.V."/>
            <person name="Debuchy R."/>
            <person name="Gladieux P."/>
            <person name="Thoren M.H."/>
            <person name="Johannesson H."/>
        </authorList>
    </citation>
    <scope>NUCLEOTIDE SEQUENCE</scope>
    <source>
        <strain evidence="2">PSN293</strain>
    </source>
</reference>
<keyword evidence="3" id="KW-1185">Reference proteome</keyword>
<feature type="transmembrane region" description="Helical" evidence="1">
    <location>
        <begin position="6"/>
        <end position="24"/>
    </location>
</feature>
<comment type="caution">
    <text evidence="2">The sequence shown here is derived from an EMBL/GenBank/DDBJ whole genome shotgun (WGS) entry which is preliminary data.</text>
</comment>
<dbReference type="Proteomes" id="UP001301769">
    <property type="component" value="Unassembled WGS sequence"/>
</dbReference>
<evidence type="ECO:0000256" key="1">
    <source>
        <dbReference type="SAM" id="Phobius"/>
    </source>
</evidence>
<feature type="transmembrane region" description="Helical" evidence="1">
    <location>
        <begin position="250"/>
        <end position="272"/>
    </location>
</feature>
<keyword evidence="1" id="KW-1133">Transmembrane helix</keyword>
<protein>
    <submittedName>
        <fullName evidence="2">Uncharacterized protein</fullName>
    </submittedName>
</protein>
<feature type="transmembrane region" description="Helical" evidence="1">
    <location>
        <begin position="45"/>
        <end position="65"/>
    </location>
</feature>
<dbReference type="AlphaFoldDB" id="A0AAN7B9D5"/>
<keyword evidence="1" id="KW-0812">Transmembrane</keyword>
<feature type="transmembrane region" description="Helical" evidence="1">
    <location>
        <begin position="210"/>
        <end position="229"/>
    </location>
</feature>
<evidence type="ECO:0000313" key="2">
    <source>
        <dbReference type="EMBL" id="KAK4217506.1"/>
    </source>
</evidence>
<keyword evidence="1" id="KW-0472">Membrane</keyword>
<name>A0AAN7B9D5_9PEZI</name>
<reference evidence="2" key="1">
    <citation type="journal article" date="2023" name="Mol. Phylogenet. Evol.">
        <title>Genome-scale phylogeny and comparative genomics of the fungal order Sordariales.</title>
        <authorList>
            <person name="Hensen N."/>
            <person name="Bonometti L."/>
            <person name="Westerberg I."/>
            <person name="Brannstrom I.O."/>
            <person name="Guillou S."/>
            <person name="Cros-Aarteil S."/>
            <person name="Calhoun S."/>
            <person name="Haridas S."/>
            <person name="Kuo A."/>
            <person name="Mondo S."/>
            <person name="Pangilinan J."/>
            <person name="Riley R."/>
            <person name="LaButti K."/>
            <person name="Andreopoulos B."/>
            <person name="Lipzen A."/>
            <person name="Chen C."/>
            <person name="Yan M."/>
            <person name="Daum C."/>
            <person name="Ng V."/>
            <person name="Clum A."/>
            <person name="Steindorff A."/>
            <person name="Ohm R.A."/>
            <person name="Martin F."/>
            <person name="Silar P."/>
            <person name="Natvig D.O."/>
            <person name="Lalanne C."/>
            <person name="Gautier V."/>
            <person name="Ament-Velasquez S.L."/>
            <person name="Kruys A."/>
            <person name="Hutchinson M.I."/>
            <person name="Powell A.J."/>
            <person name="Barry K."/>
            <person name="Miller A.N."/>
            <person name="Grigoriev I.V."/>
            <person name="Debuchy R."/>
            <person name="Gladieux P."/>
            <person name="Hiltunen Thoren M."/>
            <person name="Johannesson H."/>
        </authorList>
    </citation>
    <scope>NUCLEOTIDE SEQUENCE</scope>
    <source>
        <strain evidence="2">PSN293</strain>
    </source>
</reference>
<accession>A0AAN7B9D5</accession>
<proteinExistence type="predicted"/>
<feature type="transmembrane region" description="Helical" evidence="1">
    <location>
        <begin position="77"/>
        <end position="98"/>
    </location>
</feature>
<feature type="transmembrane region" description="Helical" evidence="1">
    <location>
        <begin position="292"/>
        <end position="309"/>
    </location>
</feature>
<dbReference type="EMBL" id="MU858059">
    <property type="protein sequence ID" value="KAK4217506.1"/>
    <property type="molecule type" value="Genomic_DNA"/>
</dbReference>